<feature type="signal peptide" evidence="2">
    <location>
        <begin position="1"/>
        <end position="19"/>
    </location>
</feature>
<name>A0A7E4ZR11_PANRE</name>
<protein>
    <submittedName>
        <fullName evidence="4">Saposin B-type domain-containing protein</fullName>
    </submittedName>
</protein>
<reference evidence="3" key="1">
    <citation type="journal article" date="2013" name="Genetics">
        <title>The draft genome and transcriptome of Panagrellus redivivus are shaped by the harsh demands of a free-living lifestyle.</title>
        <authorList>
            <person name="Srinivasan J."/>
            <person name="Dillman A.R."/>
            <person name="Macchietto M.G."/>
            <person name="Heikkinen L."/>
            <person name="Lakso M."/>
            <person name="Fracchia K.M."/>
            <person name="Antoshechkin I."/>
            <person name="Mortazavi A."/>
            <person name="Wong G."/>
            <person name="Sternberg P.W."/>
        </authorList>
    </citation>
    <scope>NUCLEOTIDE SEQUENCE [LARGE SCALE GENOMIC DNA]</scope>
    <source>
        <strain evidence="3">MT8872</strain>
    </source>
</reference>
<proteinExistence type="predicted"/>
<keyword evidence="2" id="KW-0732">Signal</keyword>
<keyword evidence="3" id="KW-1185">Reference proteome</keyword>
<feature type="chain" id="PRO_5028915360" evidence="2">
    <location>
        <begin position="20"/>
        <end position="160"/>
    </location>
</feature>
<evidence type="ECO:0000313" key="3">
    <source>
        <dbReference type="Proteomes" id="UP000492821"/>
    </source>
</evidence>
<evidence type="ECO:0000256" key="1">
    <source>
        <dbReference type="SAM" id="MobiDB-lite"/>
    </source>
</evidence>
<dbReference type="Proteomes" id="UP000492821">
    <property type="component" value="Unassembled WGS sequence"/>
</dbReference>
<organism evidence="3 4">
    <name type="scientific">Panagrellus redivivus</name>
    <name type="common">Microworm</name>
    <dbReference type="NCBI Taxonomy" id="6233"/>
    <lineage>
        <taxon>Eukaryota</taxon>
        <taxon>Metazoa</taxon>
        <taxon>Ecdysozoa</taxon>
        <taxon>Nematoda</taxon>
        <taxon>Chromadorea</taxon>
        <taxon>Rhabditida</taxon>
        <taxon>Tylenchina</taxon>
        <taxon>Panagrolaimomorpha</taxon>
        <taxon>Panagrolaimoidea</taxon>
        <taxon>Panagrolaimidae</taxon>
        <taxon>Panagrellus</taxon>
    </lineage>
</organism>
<dbReference type="AlphaFoldDB" id="A0A7E4ZR11"/>
<evidence type="ECO:0000313" key="4">
    <source>
        <dbReference type="WBParaSite" id="Pan_g12298.t1"/>
    </source>
</evidence>
<accession>A0A7E4ZR11</accession>
<sequence length="160" mass="17744">MLPHKVVLSLACLVAFGFAAPLISEKDAKTGMDDDTEVKISLEKLKFIPKELLCSLCYRVVGKLQHDLREDPVQFQINMLKSCDNYPDLEDQVKCRAAFTNRQKIEQLMDPEAAPKMCLQKQMCKPGEKPLPLENFPVAGPAPLPNGVQSIPPVAPPMEA</sequence>
<dbReference type="WBParaSite" id="Pan_g12298.t1">
    <property type="protein sequence ID" value="Pan_g12298.t1"/>
    <property type="gene ID" value="Pan_g12298"/>
</dbReference>
<evidence type="ECO:0000256" key="2">
    <source>
        <dbReference type="SAM" id="SignalP"/>
    </source>
</evidence>
<reference evidence="4" key="2">
    <citation type="submission" date="2020-10" db="UniProtKB">
        <authorList>
            <consortium name="WormBaseParasite"/>
        </authorList>
    </citation>
    <scope>IDENTIFICATION</scope>
</reference>
<feature type="region of interest" description="Disordered" evidence="1">
    <location>
        <begin position="136"/>
        <end position="160"/>
    </location>
</feature>